<name>A0A0A9YUN2_LYGHE</name>
<organism evidence="2">
    <name type="scientific">Lygus hesperus</name>
    <name type="common">Western plant bug</name>
    <dbReference type="NCBI Taxonomy" id="30085"/>
    <lineage>
        <taxon>Eukaryota</taxon>
        <taxon>Metazoa</taxon>
        <taxon>Ecdysozoa</taxon>
        <taxon>Arthropoda</taxon>
        <taxon>Hexapoda</taxon>
        <taxon>Insecta</taxon>
        <taxon>Pterygota</taxon>
        <taxon>Neoptera</taxon>
        <taxon>Paraneoptera</taxon>
        <taxon>Hemiptera</taxon>
        <taxon>Heteroptera</taxon>
        <taxon>Panheteroptera</taxon>
        <taxon>Cimicomorpha</taxon>
        <taxon>Miridae</taxon>
        <taxon>Mirini</taxon>
        <taxon>Lygus</taxon>
    </lineage>
</organism>
<dbReference type="AlphaFoldDB" id="A0A0A9YUN2"/>
<dbReference type="InterPro" id="IPR036691">
    <property type="entry name" value="Endo/exonu/phosph_ase_sf"/>
</dbReference>
<dbReference type="GO" id="GO:0003964">
    <property type="term" value="F:RNA-directed DNA polymerase activity"/>
    <property type="evidence" value="ECO:0007669"/>
    <property type="project" value="UniProtKB-KW"/>
</dbReference>
<reference evidence="2" key="1">
    <citation type="journal article" date="2014" name="PLoS ONE">
        <title>Transcriptome-Based Identification of ABC Transporters in the Western Tarnished Plant Bug Lygus hesperus.</title>
        <authorList>
            <person name="Hull J.J."/>
            <person name="Chaney K."/>
            <person name="Geib S.M."/>
            <person name="Fabrick J.A."/>
            <person name="Brent C.S."/>
            <person name="Walsh D."/>
            <person name="Lavine L.C."/>
        </authorList>
    </citation>
    <scope>NUCLEOTIDE SEQUENCE</scope>
</reference>
<dbReference type="InterPro" id="IPR052560">
    <property type="entry name" value="RdDP_mobile_element"/>
</dbReference>
<gene>
    <name evidence="2" type="primary">RTase_73</name>
    <name evidence="2" type="ORF">CM83_50873</name>
</gene>
<proteinExistence type="predicted"/>
<reference evidence="2" key="2">
    <citation type="submission" date="2014-07" db="EMBL/GenBank/DDBJ databases">
        <authorList>
            <person name="Hull J."/>
        </authorList>
    </citation>
    <scope>NUCLEOTIDE SEQUENCE</scope>
</reference>
<dbReference type="PANTHER" id="PTHR36688">
    <property type="entry name" value="ENDO/EXONUCLEASE/PHOSPHATASE DOMAIN-CONTAINING PROTEIN"/>
    <property type="match status" value="1"/>
</dbReference>
<keyword evidence="2" id="KW-0695">RNA-directed DNA polymerase</keyword>
<dbReference type="SUPFAM" id="SSF56219">
    <property type="entry name" value="DNase I-like"/>
    <property type="match status" value="1"/>
</dbReference>
<keyword evidence="2" id="KW-0548">Nucleotidyltransferase</keyword>
<feature type="domain" description="Endonuclease/exonuclease/phosphatase" evidence="1">
    <location>
        <begin position="122"/>
        <end position="235"/>
    </location>
</feature>
<dbReference type="Pfam" id="PF14529">
    <property type="entry name" value="Exo_endo_phos_2"/>
    <property type="match status" value="1"/>
</dbReference>
<dbReference type="EMBL" id="GBHO01008791">
    <property type="protein sequence ID" value="JAG34813.1"/>
    <property type="molecule type" value="Transcribed_RNA"/>
</dbReference>
<dbReference type="Gene3D" id="3.60.10.10">
    <property type="entry name" value="Endonuclease/exonuclease/phosphatase"/>
    <property type="match status" value="1"/>
</dbReference>
<dbReference type="InterPro" id="IPR005135">
    <property type="entry name" value="Endo/exonuclease/phosphatase"/>
</dbReference>
<accession>A0A0A9YUN2</accession>
<dbReference type="PANTHER" id="PTHR36688:SF2">
    <property type="entry name" value="ENDONUCLEASE_EXONUCLEASE_PHOSPHATASE DOMAIN-CONTAINING PROTEIN"/>
    <property type="match status" value="1"/>
</dbReference>
<keyword evidence="2" id="KW-0808">Transferase</keyword>
<protein>
    <submittedName>
        <fullName evidence="2">Putative RNA-directed DNA polymerase from transposon BS</fullName>
    </submittedName>
</protein>
<sequence>MHSISNTNTQNSQNCTQHSKIKIISWNARNVLDKKRDLEAIFSHELNDIDILMVQETRLKNSQTFSMKGYKAIRKDNDYYIGLRGLLILVKEHIPYEICLEDIGTEELEIQIITIRLPIGPVYIVNLYASHSNININQFTKLYQFLNNKHYIIAGDHNAHDTIWSQALPNHRGNQLKSKFEEHNIVILNDGTPTRVNLPNERKTSPDISLCSESLANLITWEVTKDPIRSDHYPILMELAIPFYSSISSTRKWVTKNANWDGYSNYIHQQMTEHPVQVDISNVEQQYDKLIATIHQSANLNIPPVKTRRTTWSKSTPWWNDECKRSLEARRNALRKYNDTGLLEDYRLYAEADENYKALTTQSGRDSWREYCSNMSTRDAQSTIIWHMIRKYGANKAKTGNHFLDPIQNPEICQAVLDKISHTHENIPPCPQPMMIRPFEAVTLRDLEASIQTANKSSAPGDDGIDYRMIEHLPVSAKALIVQIFNICLQHSRPMEQW</sequence>
<feature type="non-terminal residue" evidence="2">
    <location>
        <position position="498"/>
    </location>
</feature>
<evidence type="ECO:0000313" key="2">
    <source>
        <dbReference type="EMBL" id="JAG34813.1"/>
    </source>
</evidence>
<evidence type="ECO:0000259" key="1">
    <source>
        <dbReference type="Pfam" id="PF14529"/>
    </source>
</evidence>